<keyword evidence="5" id="KW-1185">Reference proteome</keyword>
<dbReference type="RefSeq" id="WP_166323290.1">
    <property type="nucleotide sequence ID" value="NZ_CP049916.1"/>
</dbReference>
<dbReference type="Pfam" id="PF18421">
    <property type="entry name" value="Peptidase_M23_N"/>
    <property type="match status" value="1"/>
</dbReference>
<dbReference type="Gene3D" id="2.60.40.1590">
    <property type="entry name" value="Peptidoglycan hydrolase domains"/>
    <property type="match status" value="1"/>
</dbReference>
<dbReference type="InterPro" id="IPR050570">
    <property type="entry name" value="Cell_wall_metabolism_enzyme"/>
</dbReference>
<keyword evidence="1" id="KW-0732">Signal</keyword>
<dbReference type="CDD" id="cd12797">
    <property type="entry name" value="M23_peptidase"/>
    <property type="match status" value="1"/>
</dbReference>
<dbReference type="GO" id="GO:0004222">
    <property type="term" value="F:metalloendopeptidase activity"/>
    <property type="evidence" value="ECO:0007669"/>
    <property type="project" value="TreeGrafter"/>
</dbReference>
<dbReference type="Gene3D" id="2.70.70.10">
    <property type="entry name" value="Glucose Permease (Domain IIA)"/>
    <property type="match status" value="1"/>
</dbReference>
<evidence type="ECO:0000259" key="2">
    <source>
        <dbReference type="Pfam" id="PF01551"/>
    </source>
</evidence>
<reference evidence="4 5" key="1">
    <citation type="submission" date="2020-03" db="EMBL/GenBank/DDBJ databases">
        <authorList>
            <person name="Zhu W."/>
        </authorList>
    </citation>
    <scope>NUCLEOTIDE SEQUENCE [LARGE SCALE GENOMIC DNA]</scope>
    <source>
        <strain evidence="4 5">185</strain>
    </source>
</reference>
<dbReference type="KEGG" id="alj:G8D99_05275"/>
<dbReference type="InterPro" id="IPR016047">
    <property type="entry name" value="M23ase_b-sheet_dom"/>
</dbReference>
<dbReference type="PANTHER" id="PTHR21666">
    <property type="entry name" value="PEPTIDASE-RELATED"/>
    <property type="match status" value="1"/>
</dbReference>
<accession>A0A6G8S2P5</accession>
<evidence type="ECO:0000313" key="4">
    <source>
        <dbReference type="EMBL" id="QIO08486.1"/>
    </source>
</evidence>
<evidence type="ECO:0000313" key="5">
    <source>
        <dbReference type="Proteomes" id="UP000501939"/>
    </source>
</evidence>
<dbReference type="AlphaFoldDB" id="A0A6G8S2P5"/>
<dbReference type="Proteomes" id="UP000501939">
    <property type="component" value="Chromosome"/>
</dbReference>
<feature type="domain" description="M23ase beta-sheet core" evidence="2">
    <location>
        <begin position="174"/>
        <end position="268"/>
    </location>
</feature>
<proteinExistence type="predicted"/>
<name>A0A6G8S2P5_9GAMM</name>
<evidence type="ECO:0000256" key="1">
    <source>
        <dbReference type="SAM" id="SignalP"/>
    </source>
</evidence>
<gene>
    <name evidence="4" type="ORF">G8D99_05275</name>
</gene>
<dbReference type="FunFam" id="2.70.70.10:FF:000019">
    <property type="entry name" value="M23 family peptidase"/>
    <property type="match status" value="1"/>
</dbReference>
<dbReference type="SUPFAM" id="SSF51261">
    <property type="entry name" value="Duplicated hybrid motif"/>
    <property type="match status" value="1"/>
</dbReference>
<protein>
    <submittedName>
        <fullName evidence="4">M23 family metallopeptidase</fullName>
    </submittedName>
</protein>
<feature type="domain" description="Peptidase family M23 N-terminal" evidence="3">
    <location>
        <begin position="37"/>
        <end position="89"/>
    </location>
</feature>
<organism evidence="4 5">
    <name type="scientific">Acinetobacter lanii</name>
    <dbReference type="NCBI Taxonomy" id="2715163"/>
    <lineage>
        <taxon>Bacteria</taxon>
        <taxon>Pseudomonadati</taxon>
        <taxon>Pseudomonadota</taxon>
        <taxon>Gammaproteobacteria</taxon>
        <taxon>Moraxellales</taxon>
        <taxon>Moraxellaceae</taxon>
        <taxon>Acinetobacter</taxon>
    </lineage>
</organism>
<dbReference type="Pfam" id="PF01551">
    <property type="entry name" value="Peptidase_M23"/>
    <property type="match status" value="1"/>
</dbReference>
<dbReference type="PANTHER" id="PTHR21666:SF285">
    <property type="entry name" value="M23 FAMILY METALLOPEPTIDASE"/>
    <property type="match status" value="1"/>
</dbReference>
<dbReference type="EMBL" id="CP049916">
    <property type="protein sequence ID" value="QIO08486.1"/>
    <property type="molecule type" value="Genomic_DNA"/>
</dbReference>
<sequence length="275" mass="30729">MPLFRLCHRFTLCCTSLYFVFNTTALYADLPKQSLRPGGIAVIPLQDNIHQVSYHNQPILITQHQQQRYAIFGIPLSASLGRLPLQTNQKPIEINIQSYPYAQQRLTVKNQAYVNPNPEQLERYAIEAKAQNDIYTSFSPRTWTEFPNFIRPTAGKFSNSFGRKRFFNGEERAPHSGLDIPAPVGQRVVAPASGVVVGVGDYFFNGKTVLIDHGQGLISMFCHLSAIKVDQGQPIQQGEVLGLVGKTGRVTGPHLHWSMSLNNARVDPQLFLSNP</sequence>
<evidence type="ECO:0000259" key="3">
    <source>
        <dbReference type="Pfam" id="PF18421"/>
    </source>
</evidence>
<dbReference type="InterPro" id="IPR011055">
    <property type="entry name" value="Dup_hybrid_motif"/>
</dbReference>
<dbReference type="InterPro" id="IPR040487">
    <property type="entry name" value="Peptidase_M23_N"/>
</dbReference>
<feature type="chain" id="PRO_5026213923" evidence="1">
    <location>
        <begin position="28"/>
        <end position="275"/>
    </location>
</feature>
<feature type="signal peptide" evidence="1">
    <location>
        <begin position="1"/>
        <end position="27"/>
    </location>
</feature>